<dbReference type="InterPro" id="IPR021799">
    <property type="entry name" value="PIN-like_prokaryotic"/>
</dbReference>
<dbReference type="HOGENOM" id="CLU_131358_1_0_0"/>
<sequence>MVLLSDASIIIDLEYVNALDHLPKVCECEVLDVVLEECDSPKQPGLVDKIYNSDIKVIETSMSLLKKAILFDAKHLSQQDKMIYMYAVENLRTVLSGDKALRNTCKENDIECHGLIWLMREFAEKGLVIPEEICKWFPIFRKLGRRLPSDSITELQAKLGC</sequence>
<evidence type="ECO:0008006" key="3">
    <source>
        <dbReference type="Google" id="ProtNLM"/>
    </source>
</evidence>
<evidence type="ECO:0000313" key="1">
    <source>
        <dbReference type="EMBL" id="ADD67423.1"/>
    </source>
</evidence>
<dbReference type="Proteomes" id="UP000002012">
    <property type="component" value="Chromosome"/>
</dbReference>
<evidence type="ECO:0000313" key="2">
    <source>
        <dbReference type="Proteomes" id="UP000002012"/>
    </source>
</evidence>
<name>D4H4M9_DENA2</name>
<dbReference type="EMBL" id="CP001968">
    <property type="protein sequence ID" value="ADD67423.1"/>
    <property type="molecule type" value="Genomic_DNA"/>
</dbReference>
<proteinExistence type="predicted"/>
<reference evidence="1 2" key="1">
    <citation type="journal article" date="2010" name="Stand. Genomic Sci.">
        <title>Complete genome sequence of Denitrovibrio acetiphilus type strain (N2460).</title>
        <authorList>
            <person name="Kiss H."/>
            <person name="Lang E."/>
            <person name="Lapidus A."/>
            <person name="Copeland A."/>
            <person name="Nolan M."/>
            <person name="Glavina Del Rio T."/>
            <person name="Chen F."/>
            <person name="Lucas S."/>
            <person name="Tice H."/>
            <person name="Cheng J.F."/>
            <person name="Han C."/>
            <person name="Goodwin L."/>
            <person name="Pitluck S."/>
            <person name="Liolios K."/>
            <person name="Pati A."/>
            <person name="Ivanova N."/>
            <person name="Mavromatis K."/>
            <person name="Chen A."/>
            <person name="Palaniappan K."/>
            <person name="Land M."/>
            <person name="Hauser L."/>
            <person name="Chang Y.J."/>
            <person name="Jeffries C.D."/>
            <person name="Detter J.C."/>
            <person name="Brettin T."/>
            <person name="Spring S."/>
            <person name="Rohde M."/>
            <person name="Goker M."/>
            <person name="Woyke T."/>
            <person name="Bristow J."/>
            <person name="Eisen J.A."/>
            <person name="Markowitz V."/>
            <person name="Hugenholtz P."/>
            <person name="Kyrpides N.C."/>
            <person name="Klenk H.P."/>
        </authorList>
    </citation>
    <scope>NUCLEOTIDE SEQUENCE [LARGE SCALE GENOMIC DNA]</scope>
    <source>
        <strain evidence="2">DSM 12809 / NBRC 114555 / N2460</strain>
    </source>
</reference>
<gene>
    <name evidence="1" type="ordered locus">Dacet_0634</name>
</gene>
<dbReference type="Pfam" id="PF11848">
    <property type="entry name" value="DUF3368"/>
    <property type="match status" value="1"/>
</dbReference>
<keyword evidence="2" id="KW-1185">Reference proteome</keyword>
<dbReference type="AlphaFoldDB" id="D4H4M9"/>
<accession>D4H4M9</accession>
<dbReference type="STRING" id="522772.Dacet_0634"/>
<dbReference type="InParanoid" id="D4H4M9"/>
<protein>
    <recommendedName>
        <fullName evidence="3">PIN domain-containing protein</fullName>
    </recommendedName>
</protein>
<dbReference type="eggNOG" id="ENOG50332SE">
    <property type="taxonomic scope" value="Bacteria"/>
</dbReference>
<dbReference type="Gene3D" id="3.40.50.1010">
    <property type="entry name" value="5'-nuclease"/>
    <property type="match status" value="1"/>
</dbReference>
<dbReference type="OrthoDB" id="5405314at2"/>
<dbReference type="PaxDb" id="522772-Dacet_0634"/>
<organism evidence="1 2">
    <name type="scientific">Denitrovibrio acetiphilus (strain DSM 12809 / NBRC 114555 / N2460)</name>
    <dbReference type="NCBI Taxonomy" id="522772"/>
    <lineage>
        <taxon>Bacteria</taxon>
        <taxon>Pseudomonadati</taxon>
        <taxon>Deferribacterota</taxon>
        <taxon>Deferribacteres</taxon>
        <taxon>Deferribacterales</taxon>
        <taxon>Geovibrionaceae</taxon>
        <taxon>Denitrovibrio</taxon>
    </lineage>
</organism>
<dbReference type="RefSeq" id="WP_013009967.1">
    <property type="nucleotide sequence ID" value="NC_013943.1"/>
</dbReference>
<dbReference type="KEGG" id="dap:Dacet_0634"/>